<proteinExistence type="inferred from homology"/>
<dbReference type="GO" id="GO:0005739">
    <property type="term" value="C:mitochondrion"/>
    <property type="evidence" value="ECO:0007669"/>
    <property type="project" value="TreeGrafter"/>
</dbReference>
<evidence type="ECO:0000256" key="1">
    <source>
        <dbReference type="ARBA" id="ARBA00001974"/>
    </source>
</evidence>
<evidence type="ECO:0000256" key="3">
    <source>
        <dbReference type="ARBA" id="ARBA00023002"/>
    </source>
</evidence>
<keyword evidence="5" id="KW-0676">Redox-active center</keyword>
<evidence type="ECO:0000313" key="7">
    <source>
        <dbReference type="EMBL" id="CAD9774728.1"/>
    </source>
</evidence>
<dbReference type="PANTHER" id="PTHR42737">
    <property type="entry name" value="GLUTATHIONE REDUCTASE"/>
    <property type="match status" value="1"/>
</dbReference>
<organism evidence="7">
    <name type="scientific">Lotharella oceanica</name>
    <dbReference type="NCBI Taxonomy" id="641309"/>
    <lineage>
        <taxon>Eukaryota</taxon>
        <taxon>Sar</taxon>
        <taxon>Rhizaria</taxon>
        <taxon>Cercozoa</taxon>
        <taxon>Chlorarachniophyceae</taxon>
        <taxon>Lotharella</taxon>
    </lineage>
</organism>
<dbReference type="InterPro" id="IPR046952">
    <property type="entry name" value="GSHR/TRXR-like"/>
</dbReference>
<dbReference type="PANTHER" id="PTHR42737:SF2">
    <property type="entry name" value="GLUTATHIONE REDUCTASE"/>
    <property type="match status" value="1"/>
</dbReference>
<sequence length="176" mass="19461">MGEKFARRLMKHEDDTMEYGWEESFIPTTIFTPIEFGSVGYTEEAAIAKYPPGEIEVYCWDFQTMEHAAVHRPSRRYKDEYSKDLGNNCLSKIICVKSQAHRCIGFHFVGPNAGEVTQGFALALIARAKKKDFDRLLGVHPTDAESFAATTGMVKMTKNTGNSYIATGGCGGGKCG</sequence>
<evidence type="ECO:0000259" key="6">
    <source>
        <dbReference type="Pfam" id="PF02852"/>
    </source>
</evidence>
<evidence type="ECO:0000256" key="5">
    <source>
        <dbReference type="ARBA" id="ARBA00023284"/>
    </source>
</evidence>
<comment type="similarity">
    <text evidence="2">Belongs to the class-I pyridine nucleotide-disulfide oxidoreductase family.</text>
</comment>
<dbReference type="Gene3D" id="3.30.390.30">
    <property type="match status" value="1"/>
</dbReference>
<reference evidence="7" key="1">
    <citation type="submission" date="2021-01" db="EMBL/GenBank/DDBJ databases">
        <authorList>
            <person name="Corre E."/>
            <person name="Pelletier E."/>
            <person name="Niang G."/>
            <person name="Scheremetjew M."/>
            <person name="Finn R."/>
            <person name="Kale V."/>
            <person name="Holt S."/>
            <person name="Cochrane G."/>
            <person name="Meng A."/>
            <person name="Brown T."/>
            <person name="Cohen L."/>
        </authorList>
    </citation>
    <scope>NUCLEOTIDE SEQUENCE</scope>
    <source>
        <strain evidence="7">CCMP622</strain>
    </source>
</reference>
<dbReference type="GO" id="GO:0045454">
    <property type="term" value="P:cell redox homeostasis"/>
    <property type="evidence" value="ECO:0007669"/>
    <property type="project" value="InterPro"/>
</dbReference>
<dbReference type="GO" id="GO:0050660">
    <property type="term" value="F:flavin adenine dinucleotide binding"/>
    <property type="evidence" value="ECO:0007669"/>
    <property type="project" value="InterPro"/>
</dbReference>
<evidence type="ECO:0000256" key="4">
    <source>
        <dbReference type="ARBA" id="ARBA00023157"/>
    </source>
</evidence>
<evidence type="ECO:0000256" key="2">
    <source>
        <dbReference type="ARBA" id="ARBA00007532"/>
    </source>
</evidence>
<dbReference type="GO" id="GO:0005829">
    <property type="term" value="C:cytosol"/>
    <property type="evidence" value="ECO:0007669"/>
    <property type="project" value="TreeGrafter"/>
</dbReference>
<dbReference type="GO" id="GO:0004362">
    <property type="term" value="F:glutathione-disulfide reductase (NADPH) activity"/>
    <property type="evidence" value="ECO:0007669"/>
    <property type="project" value="TreeGrafter"/>
</dbReference>
<dbReference type="GO" id="GO:0006749">
    <property type="term" value="P:glutathione metabolic process"/>
    <property type="evidence" value="ECO:0007669"/>
    <property type="project" value="TreeGrafter"/>
</dbReference>
<feature type="domain" description="Pyridine nucleotide-disulphide oxidoreductase dimerisation" evidence="6">
    <location>
        <begin position="26"/>
        <end position="148"/>
    </location>
</feature>
<dbReference type="Pfam" id="PF02852">
    <property type="entry name" value="Pyr_redox_dim"/>
    <property type="match status" value="1"/>
</dbReference>
<protein>
    <recommendedName>
        <fullName evidence="6">Pyridine nucleotide-disulphide oxidoreductase dimerisation domain-containing protein</fullName>
    </recommendedName>
</protein>
<comment type="cofactor">
    <cofactor evidence="1">
        <name>FAD</name>
        <dbReference type="ChEBI" id="CHEBI:57692"/>
    </cofactor>
</comment>
<accession>A0A7S2U1E1</accession>
<keyword evidence="4" id="KW-1015">Disulfide bond</keyword>
<dbReference type="EMBL" id="HBHP01030403">
    <property type="protein sequence ID" value="CAD9774728.1"/>
    <property type="molecule type" value="Transcribed_RNA"/>
</dbReference>
<name>A0A7S2U1E1_9EUKA</name>
<dbReference type="GO" id="GO:0034599">
    <property type="term" value="P:cellular response to oxidative stress"/>
    <property type="evidence" value="ECO:0007669"/>
    <property type="project" value="TreeGrafter"/>
</dbReference>
<keyword evidence="3" id="KW-0560">Oxidoreductase</keyword>
<dbReference type="InterPro" id="IPR004099">
    <property type="entry name" value="Pyr_nucl-diS_OxRdtase_dimer"/>
</dbReference>
<gene>
    <name evidence="7" type="ORF">LSP00402_LOCUS18722</name>
</gene>
<dbReference type="PRINTS" id="PR00411">
    <property type="entry name" value="PNDRDTASEI"/>
</dbReference>
<dbReference type="AlphaFoldDB" id="A0A7S2U1E1"/>
<dbReference type="SUPFAM" id="SSF55424">
    <property type="entry name" value="FAD/NAD-linked reductases, dimerisation (C-terminal) domain"/>
    <property type="match status" value="1"/>
</dbReference>
<dbReference type="InterPro" id="IPR016156">
    <property type="entry name" value="FAD/NAD-linked_Rdtase_dimer_sf"/>
</dbReference>